<dbReference type="Proteomes" id="UP001500618">
    <property type="component" value="Unassembled WGS sequence"/>
</dbReference>
<feature type="signal peptide" evidence="1">
    <location>
        <begin position="1"/>
        <end position="21"/>
    </location>
</feature>
<protein>
    <recommendedName>
        <fullName evidence="4">SMP-30/Gluconolactonase/LRE-like region domain-containing protein</fullName>
    </recommendedName>
</protein>
<dbReference type="PANTHER" id="PTHR42060:SF1">
    <property type="entry name" value="NHL REPEAT-CONTAINING PROTEIN"/>
    <property type="match status" value="1"/>
</dbReference>
<dbReference type="InterPro" id="IPR011042">
    <property type="entry name" value="6-blade_b-propeller_TolB-like"/>
</dbReference>
<name>A0ABN2GH90_9ACTN</name>
<dbReference type="RefSeq" id="WP_279582536.1">
    <property type="nucleotide sequence ID" value="NZ_BAAANY010000008.1"/>
</dbReference>
<dbReference type="SUPFAM" id="SSF63829">
    <property type="entry name" value="Calcium-dependent phosphotriesterase"/>
    <property type="match status" value="1"/>
</dbReference>
<sequence>MLLRMAAALAALTLAVPLPFGAPHILTHLDLAAGQQPENIAVESPSAVDVTFGFAGKVARIDRSGAVRVLATVPVPPNGDVPGSHTKIFTGGIVIDRGVRYFAVSTGLAADTGIYRFRVGQPAVRMTALPSSGFYNGMALDAVGRRLLVADSAHGTMWQVPLSGRAPSIWSASPLLAPKAGFGANGVKIHGNSVWVSNLDAGTLVRLPFVGVPRVVVSGLGPVDDFAFTPDGRFVIAAINQENRVVQVDPYGSGQVTTLWTAANGLSNPTAVAFSGESVLVTDAAYFTQQDPNILTARWG</sequence>
<accession>A0ABN2GH90</accession>
<proteinExistence type="predicted"/>
<keyword evidence="1" id="KW-0732">Signal</keyword>
<dbReference type="InterPro" id="IPR052998">
    <property type="entry name" value="Hetero-Diels-Alderase-like"/>
</dbReference>
<reference evidence="2 3" key="1">
    <citation type="journal article" date="2019" name="Int. J. Syst. Evol. Microbiol.">
        <title>The Global Catalogue of Microorganisms (GCM) 10K type strain sequencing project: providing services to taxonomists for standard genome sequencing and annotation.</title>
        <authorList>
            <consortium name="The Broad Institute Genomics Platform"/>
            <consortium name="The Broad Institute Genome Sequencing Center for Infectious Disease"/>
            <person name="Wu L."/>
            <person name="Ma J."/>
        </authorList>
    </citation>
    <scope>NUCLEOTIDE SEQUENCE [LARGE SCALE GENOMIC DNA]</scope>
    <source>
        <strain evidence="2 3">JCM 14718</strain>
    </source>
</reference>
<dbReference type="EMBL" id="BAAANY010000008">
    <property type="protein sequence ID" value="GAA1671211.1"/>
    <property type="molecule type" value="Genomic_DNA"/>
</dbReference>
<gene>
    <name evidence="2" type="ORF">GCM10009765_20810</name>
</gene>
<evidence type="ECO:0000256" key="1">
    <source>
        <dbReference type="SAM" id="SignalP"/>
    </source>
</evidence>
<evidence type="ECO:0000313" key="2">
    <source>
        <dbReference type="EMBL" id="GAA1671211.1"/>
    </source>
</evidence>
<evidence type="ECO:0008006" key="4">
    <source>
        <dbReference type="Google" id="ProtNLM"/>
    </source>
</evidence>
<dbReference type="Gene3D" id="2.120.10.30">
    <property type="entry name" value="TolB, C-terminal domain"/>
    <property type="match status" value="1"/>
</dbReference>
<comment type="caution">
    <text evidence="2">The sequence shown here is derived from an EMBL/GenBank/DDBJ whole genome shotgun (WGS) entry which is preliminary data.</text>
</comment>
<evidence type="ECO:0000313" key="3">
    <source>
        <dbReference type="Proteomes" id="UP001500618"/>
    </source>
</evidence>
<dbReference type="PANTHER" id="PTHR42060">
    <property type="entry name" value="NHL REPEAT-CONTAINING PROTEIN-RELATED"/>
    <property type="match status" value="1"/>
</dbReference>
<keyword evidence="3" id="KW-1185">Reference proteome</keyword>
<organism evidence="2 3">
    <name type="scientific">Fodinicola feengrottensis</name>
    <dbReference type="NCBI Taxonomy" id="435914"/>
    <lineage>
        <taxon>Bacteria</taxon>
        <taxon>Bacillati</taxon>
        <taxon>Actinomycetota</taxon>
        <taxon>Actinomycetes</taxon>
        <taxon>Mycobacteriales</taxon>
        <taxon>Fodinicola</taxon>
    </lineage>
</organism>
<feature type="chain" id="PRO_5046807388" description="SMP-30/Gluconolactonase/LRE-like region domain-containing protein" evidence="1">
    <location>
        <begin position="22"/>
        <end position="300"/>
    </location>
</feature>